<dbReference type="SUPFAM" id="SSF57424">
    <property type="entry name" value="LDL receptor-like module"/>
    <property type="match status" value="2"/>
</dbReference>
<dbReference type="Pfam" id="PF00530">
    <property type="entry name" value="SRCR"/>
    <property type="match status" value="1"/>
</dbReference>
<dbReference type="AlphaFoldDB" id="A0A8J9VFC8"/>
<feature type="compositionally biased region" description="Low complexity" evidence="8">
    <location>
        <begin position="1096"/>
        <end position="1105"/>
    </location>
</feature>
<evidence type="ECO:0000256" key="6">
    <source>
        <dbReference type="PROSITE-ProRule" id="PRU00124"/>
    </source>
</evidence>
<dbReference type="PROSITE" id="PS01209">
    <property type="entry name" value="LDLRA_1"/>
    <property type="match status" value="2"/>
</dbReference>
<dbReference type="PROSITE" id="PS50068">
    <property type="entry name" value="LDLRA_2"/>
    <property type="match status" value="2"/>
</dbReference>
<dbReference type="EMBL" id="OV696695">
    <property type="protein sequence ID" value="CAH1239232.1"/>
    <property type="molecule type" value="Genomic_DNA"/>
</dbReference>
<dbReference type="GO" id="GO:0006508">
    <property type="term" value="P:proteolysis"/>
    <property type="evidence" value="ECO:0007669"/>
    <property type="project" value="UniProtKB-KW"/>
</dbReference>
<dbReference type="PRINTS" id="PR00261">
    <property type="entry name" value="LDLRECEPTOR"/>
</dbReference>
<feature type="disulfide bond" evidence="6">
    <location>
        <begin position="681"/>
        <end position="699"/>
    </location>
</feature>
<dbReference type="Pfam" id="PF23283">
    <property type="entry name" value="D8C_UMOD"/>
    <property type="match status" value="1"/>
</dbReference>
<dbReference type="OrthoDB" id="412155at2759"/>
<dbReference type="InterPro" id="IPR051560">
    <property type="entry name" value="MAM_domain-containing"/>
</dbReference>
<dbReference type="Gene3D" id="3.10.250.10">
    <property type="entry name" value="SRCR-like domain"/>
    <property type="match status" value="1"/>
</dbReference>
<dbReference type="InterPro" id="IPR002172">
    <property type="entry name" value="LDrepeatLR_classA_rpt"/>
</dbReference>
<feature type="domain" description="MAM" evidence="10">
    <location>
        <begin position="193"/>
        <end position="356"/>
    </location>
</feature>
<dbReference type="PROSITE" id="PS50287">
    <property type="entry name" value="SRCR_2"/>
    <property type="match status" value="1"/>
</dbReference>
<feature type="compositionally biased region" description="Basic and acidic residues" evidence="8">
    <location>
        <begin position="940"/>
        <end position="953"/>
    </location>
</feature>
<dbReference type="InterPro" id="IPR001190">
    <property type="entry name" value="SRCR"/>
</dbReference>
<dbReference type="CDD" id="cd12087">
    <property type="entry name" value="TM_EGFR-like"/>
    <property type="match status" value="1"/>
</dbReference>
<dbReference type="Gene3D" id="4.10.400.10">
    <property type="entry name" value="Low-density Lipoprotein Receptor"/>
    <property type="match status" value="2"/>
</dbReference>
<evidence type="ECO:0000256" key="7">
    <source>
        <dbReference type="PROSITE-ProRule" id="PRU00196"/>
    </source>
</evidence>
<dbReference type="InterPro" id="IPR023415">
    <property type="entry name" value="LDLR_class-A_CS"/>
</dbReference>
<dbReference type="Proteomes" id="UP000838412">
    <property type="component" value="Chromosome 10"/>
</dbReference>
<feature type="domain" description="MAM" evidence="10">
    <location>
        <begin position="714"/>
        <end position="874"/>
    </location>
</feature>
<keyword evidence="1" id="KW-0645">Protease</keyword>
<dbReference type="SUPFAM" id="SSF56487">
    <property type="entry name" value="SRCR-like"/>
    <property type="match status" value="1"/>
</dbReference>
<keyword evidence="9" id="KW-0472">Membrane</keyword>
<evidence type="ECO:0000256" key="9">
    <source>
        <dbReference type="SAM" id="Phobius"/>
    </source>
</evidence>
<evidence type="ECO:0000256" key="8">
    <source>
        <dbReference type="SAM" id="MobiDB-lite"/>
    </source>
</evidence>
<dbReference type="Pfam" id="PF00057">
    <property type="entry name" value="Ldl_recept_a"/>
    <property type="match status" value="2"/>
</dbReference>
<dbReference type="Pfam" id="PF00629">
    <property type="entry name" value="MAM"/>
    <property type="match status" value="3"/>
</dbReference>
<gene>
    <name evidence="12" type="primary">MALRD1</name>
    <name evidence="12" type="ORF">BLAG_LOCUS3586</name>
</gene>
<dbReference type="PROSITE" id="PS50060">
    <property type="entry name" value="MAM_2"/>
    <property type="match status" value="3"/>
</dbReference>
<dbReference type="GO" id="GO:0016020">
    <property type="term" value="C:membrane"/>
    <property type="evidence" value="ECO:0007669"/>
    <property type="project" value="InterPro"/>
</dbReference>
<dbReference type="CDD" id="cd00112">
    <property type="entry name" value="LDLa"/>
    <property type="match status" value="2"/>
</dbReference>
<feature type="region of interest" description="Disordered" evidence="8">
    <location>
        <begin position="1086"/>
        <end position="1114"/>
    </location>
</feature>
<keyword evidence="3" id="KW-0378">Hydrolase</keyword>
<feature type="domain" description="MAM" evidence="10">
    <location>
        <begin position="509"/>
        <end position="674"/>
    </location>
</feature>
<evidence type="ECO:0000256" key="3">
    <source>
        <dbReference type="ARBA" id="ARBA00022801"/>
    </source>
</evidence>
<evidence type="ECO:0000256" key="2">
    <source>
        <dbReference type="ARBA" id="ARBA00022729"/>
    </source>
</evidence>
<evidence type="ECO:0000259" key="10">
    <source>
        <dbReference type="PROSITE" id="PS50060"/>
    </source>
</evidence>
<feature type="domain" description="SRCR" evidence="11">
    <location>
        <begin position="362"/>
        <end position="464"/>
    </location>
</feature>
<dbReference type="InterPro" id="IPR036772">
    <property type="entry name" value="SRCR-like_dom_sf"/>
</dbReference>
<dbReference type="SMART" id="SM00137">
    <property type="entry name" value="MAM"/>
    <property type="match status" value="3"/>
</dbReference>
<keyword evidence="4" id="KW-0720">Serine protease</keyword>
<dbReference type="InterPro" id="IPR057774">
    <property type="entry name" value="D8C_UMOD/GP2/OIT3-like"/>
</dbReference>
<dbReference type="FunFam" id="3.10.250.10:FF:000001">
    <property type="entry name" value="Lysyl oxidase 4 isoform X1"/>
    <property type="match status" value="1"/>
</dbReference>
<feature type="region of interest" description="Disordered" evidence="8">
    <location>
        <begin position="922"/>
        <end position="953"/>
    </location>
</feature>
<dbReference type="PANTHER" id="PTHR23282:SF146">
    <property type="entry name" value="RT07201P-RELATED"/>
    <property type="match status" value="1"/>
</dbReference>
<dbReference type="InterPro" id="IPR036055">
    <property type="entry name" value="LDL_receptor-like_sf"/>
</dbReference>
<proteinExistence type="predicted"/>
<name>A0A8J9VFC8_BRALA</name>
<sequence length="1114" mass="123822">MPRVSKPCVYLRDIHLSELVPAVVVFLYHLLPQYTLSYENTDPCMSYRTINQARRTSAASRDDPDLDICDNYLDRDWYRFTSYTGGEIPTSCVELESCSTEAPVWMNGSLPITDAIVNRTACANLGFGPHCCTFSWDIRVKRCSDAQGLFYVYWLEPTPSCPMAYCAGDLPLCPEGEVYDTFHSHCIETRPPVPCDFQDKGTCEWIQETDDDVNWAKGSGATSGSTILPAVDHTSGSDSGFYLFLQASPSHQPFDTARIIGSVIVPSKTEACNMTVYYINVGENRGNLNVYTKSYHDNSERVAWTSPALPAENWTVSVVALQQNTPFQVIIEGTIGYGHRSAIAIDDISFSPGCTVDVDGNVRLIDGDSFGEGRIEVYFDHKWGTICNSGWTKENSDVVCDQLGYRESQWFNSRYPANQGVPIHLDEVRCDTATHSKITECSHSRWGHHQPRCSHATDVSVRCTGLWHECSESEFPCYNGVCVPQEAYCDFNNDCGDMSDENSCNHYPGRCSFQNGLCNWIQPKTDDIDWLRIRGSSVLSDQAPPTDHQERIDGYYLYIAGHLVTEGTNNAELLLPQYFSSNGSQCKVLFHYYMTANVGELHLSIKTKESIQRLWHQNTSQGNKWNKEQVTVTSTEPFQVSFEGIVRAADTGAIAIDDVTLNPGCLIESTECQLTEQSFQCRSGECISRELACNYEDNCVDSSDEGTSCNDEIGRCDFQQDFCSWSQDTDDDFDFVRGAETTDTENTGPVTDHTHKSPSGYYTYIEASRKQEGRTARLISPAFTNLTDCQFRFFYHMSGRHIGQLRVILLNQDNDRTKELWSLQGDQGRSWSYGSVSINKDWAFYMVILEAVVGNGDQGDIAVDDVSFATYCTPNQNDASKQNILSTGAIIGIALGCCLVVLVTVGIVTLIFRRKRRSKNRASSCANNHRSASDQGHVYETTEHATSRSLDARDQPAYTLRDLPGAQAPALPLKTNPNPFPSETCEAIINSDGYARLLKNSLPVHGASNGARKGVSKGRLNVDPALYSFVERYGFMEFLHIFAENNITLGYLVAATETDLLSFGFPLPVASSILKRSREEFGFHKGHYSVPGGGSRPSSSSSSRPATPMTNVAI</sequence>
<evidence type="ECO:0000313" key="12">
    <source>
        <dbReference type="EMBL" id="CAH1239232.1"/>
    </source>
</evidence>
<dbReference type="Gene3D" id="2.60.120.200">
    <property type="match status" value="3"/>
</dbReference>
<dbReference type="CDD" id="cd06263">
    <property type="entry name" value="MAM"/>
    <property type="match status" value="3"/>
</dbReference>
<dbReference type="GO" id="GO:0008236">
    <property type="term" value="F:serine-type peptidase activity"/>
    <property type="evidence" value="ECO:0007669"/>
    <property type="project" value="UniProtKB-KW"/>
</dbReference>
<dbReference type="SUPFAM" id="SSF49899">
    <property type="entry name" value="Concanavalin A-like lectins/glucanases"/>
    <property type="match status" value="3"/>
</dbReference>
<keyword evidence="9" id="KW-0812">Transmembrane</keyword>
<accession>A0A8J9VFC8</accession>
<dbReference type="SMART" id="SM00192">
    <property type="entry name" value="LDLa"/>
    <property type="match status" value="2"/>
</dbReference>
<protein>
    <submittedName>
        <fullName evidence="12">MALRD1 protein</fullName>
    </submittedName>
</protein>
<feature type="transmembrane region" description="Helical" evidence="9">
    <location>
        <begin position="889"/>
        <end position="912"/>
    </location>
</feature>
<evidence type="ECO:0000313" key="13">
    <source>
        <dbReference type="Proteomes" id="UP000838412"/>
    </source>
</evidence>
<keyword evidence="13" id="KW-1185">Reference proteome</keyword>
<dbReference type="PROSITE" id="PS00420">
    <property type="entry name" value="SRCR_1"/>
    <property type="match status" value="1"/>
</dbReference>
<keyword evidence="2" id="KW-0732">Signal</keyword>
<keyword evidence="9" id="KW-1133">Transmembrane helix</keyword>
<dbReference type="InterPro" id="IPR013320">
    <property type="entry name" value="ConA-like_dom_sf"/>
</dbReference>
<feature type="disulfide bond" evidence="6">
    <location>
        <begin position="477"/>
        <end position="495"/>
    </location>
</feature>
<organism evidence="12 13">
    <name type="scientific">Branchiostoma lanceolatum</name>
    <name type="common">Common lancelet</name>
    <name type="synonym">Amphioxus lanceolatum</name>
    <dbReference type="NCBI Taxonomy" id="7740"/>
    <lineage>
        <taxon>Eukaryota</taxon>
        <taxon>Metazoa</taxon>
        <taxon>Chordata</taxon>
        <taxon>Cephalochordata</taxon>
        <taxon>Leptocardii</taxon>
        <taxon>Amphioxiformes</taxon>
        <taxon>Branchiostomatidae</taxon>
        <taxon>Branchiostoma</taxon>
    </lineage>
</organism>
<keyword evidence="5 6" id="KW-1015">Disulfide bond</keyword>
<evidence type="ECO:0000256" key="4">
    <source>
        <dbReference type="ARBA" id="ARBA00022825"/>
    </source>
</evidence>
<reference evidence="12" key="1">
    <citation type="submission" date="2022-01" db="EMBL/GenBank/DDBJ databases">
        <authorList>
            <person name="Braso-Vives M."/>
        </authorList>
    </citation>
    <scope>NUCLEOTIDE SEQUENCE</scope>
</reference>
<feature type="disulfide bond" evidence="6">
    <location>
        <begin position="489"/>
        <end position="504"/>
    </location>
</feature>
<dbReference type="InterPro" id="IPR000998">
    <property type="entry name" value="MAM_dom"/>
</dbReference>
<evidence type="ECO:0000256" key="5">
    <source>
        <dbReference type="ARBA" id="ARBA00023157"/>
    </source>
</evidence>
<evidence type="ECO:0000259" key="11">
    <source>
        <dbReference type="PROSITE" id="PS50287"/>
    </source>
</evidence>
<dbReference type="SMART" id="SM00202">
    <property type="entry name" value="SR"/>
    <property type="match status" value="1"/>
</dbReference>
<comment type="caution">
    <text evidence="7">Lacks conserved residue(s) required for the propagation of feature annotation.</text>
</comment>
<evidence type="ECO:0000256" key="1">
    <source>
        <dbReference type="ARBA" id="ARBA00022670"/>
    </source>
</evidence>
<dbReference type="PRINTS" id="PR00258">
    <property type="entry name" value="SPERACTRCPTR"/>
</dbReference>
<feature type="disulfide bond" evidence="6">
    <location>
        <begin position="470"/>
        <end position="482"/>
    </location>
</feature>
<dbReference type="PANTHER" id="PTHR23282">
    <property type="entry name" value="APICAL ENDOSOMAL GLYCOPROTEIN PRECURSOR"/>
    <property type="match status" value="1"/>
</dbReference>